<evidence type="ECO:0000313" key="7">
    <source>
        <dbReference type="Proteomes" id="UP000094707"/>
    </source>
</evidence>
<evidence type="ECO:0000313" key="6">
    <source>
        <dbReference type="EMBL" id="SCG86538.1"/>
    </source>
</evidence>
<dbReference type="GO" id="GO:0051536">
    <property type="term" value="F:iron-sulfur cluster binding"/>
    <property type="evidence" value="ECO:0007669"/>
    <property type="project" value="UniProtKB-KW"/>
</dbReference>
<name>A0A1D3L4R8_9EURY</name>
<evidence type="ECO:0000256" key="2">
    <source>
        <dbReference type="ARBA" id="ARBA00022723"/>
    </source>
</evidence>
<dbReference type="InterPro" id="IPR058240">
    <property type="entry name" value="rSAM_sf"/>
</dbReference>
<evidence type="ECO:0000256" key="4">
    <source>
        <dbReference type="ARBA" id="ARBA00023014"/>
    </source>
</evidence>
<evidence type="ECO:0000256" key="1">
    <source>
        <dbReference type="ARBA" id="ARBA00022691"/>
    </source>
</evidence>
<dbReference type="KEGG" id="mcub:MCBB_1990"/>
<feature type="domain" description="Radical SAM core" evidence="5">
    <location>
        <begin position="11"/>
        <end position="191"/>
    </location>
</feature>
<evidence type="ECO:0000256" key="3">
    <source>
        <dbReference type="ARBA" id="ARBA00023004"/>
    </source>
</evidence>
<dbReference type="EMBL" id="LT607756">
    <property type="protein sequence ID" value="SCG86538.1"/>
    <property type="molecule type" value="Genomic_DNA"/>
</dbReference>
<dbReference type="STRING" id="118062.MCBB_1990"/>
<dbReference type="SFLD" id="SFLDS00029">
    <property type="entry name" value="Radical_SAM"/>
    <property type="match status" value="1"/>
</dbReference>
<keyword evidence="7" id="KW-1185">Reference proteome</keyword>
<evidence type="ECO:0000259" key="5">
    <source>
        <dbReference type="Pfam" id="PF04055"/>
    </source>
</evidence>
<keyword evidence="1" id="KW-0949">S-adenosyl-L-methionine</keyword>
<dbReference type="GO" id="GO:0003824">
    <property type="term" value="F:catalytic activity"/>
    <property type="evidence" value="ECO:0007669"/>
    <property type="project" value="InterPro"/>
</dbReference>
<gene>
    <name evidence="6" type="ORF">MCBB_1990</name>
</gene>
<dbReference type="Gene3D" id="3.20.20.70">
    <property type="entry name" value="Aldolase class I"/>
    <property type="match status" value="1"/>
</dbReference>
<reference evidence="6 7" key="1">
    <citation type="submission" date="2016-08" db="EMBL/GenBank/DDBJ databases">
        <authorList>
            <person name="Seilhamer J.J."/>
        </authorList>
    </citation>
    <scope>NUCLEOTIDE SEQUENCE [LARGE SCALE GENOMIC DNA]</scope>
    <source>
        <strain evidence="6">Buetzberg</strain>
    </source>
</reference>
<sequence length="420" mass="46581">MQIIADVGGIPGKDCRGFCKYCYFRKVKGNDPFGCRYCSPGRVGCESCTTGVRETKNEFIPPFMVLGSVQNSIMMGNYHDNDLKVNISGGGDVSCYPQLLELAAGLNQWKLPIHLGYTSGKGIDDSKVAEDLISLGVNEVTFTVFSTDPKLRKEWVLDQKPEESMKALEIFCQNSEVHAASVIVPGVNDGEKLFETCSKLEEWGAKAFILMRFANYRNQGLILGNEPIIEGVESHSLDEFDELVKTVNKEFNLRVTGTPVCDPENDTPFAISKDKNREYLDILSEVTSEATILTSKVSAPFIEKIIKNIGAEDLVNVVAADQDIGCLITHEDLEKIDLGDLTETVLLPGRAYVHNKRAQEILSRDGVDRIVTRGPEKLSVDGEMSGTLTREEVLKKELIAFEDLIEAINFFGVRKKPIKR</sequence>
<dbReference type="InterPro" id="IPR017672">
    <property type="entry name" value="MA_4551-like"/>
</dbReference>
<dbReference type="RefSeq" id="WP_071907590.1">
    <property type="nucleotide sequence ID" value="NZ_LT607756.1"/>
</dbReference>
<keyword evidence="3" id="KW-0408">Iron</keyword>
<dbReference type="Pfam" id="PF04055">
    <property type="entry name" value="Radical_SAM"/>
    <property type="match status" value="1"/>
</dbReference>
<accession>A0A1D3L4R8</accession>
<organism evidence="6 7">
    <name type="scientific">Methanobacterium congolense</name>
    <dbReference type="NCBI Taxonomy" id="118062"/>
    <lineage>
        <taxon>Archaea</taxon>
        <taxon>Methanobacteriati</taxon>
        <taxon>Methanobacteriota</taxon>
        <taxon>Methanomada group</taxon>
        <taxon>Methanobacteria</taxon>
        <taxon>Methanobacteriales</taxon>
        <taxon>Methanobacteriaceae</taxon>
        <taxon>Methanobacterium</taxon>
    </lineage>
</organism>
<keyword evidence="2" id="KW-0479">Metal-binding</keyword>
<dbReference type="InterPro" id="IPR007197">
    <property type="entry name" value="rSAM"/>
</dbReference>
<keyword evidence="4" id="KW-0411">Iron-sulfur</keyword>
<proteinExistence type="predicted"/>
<dbReference type="OrthoDB" id="63821at2157"/>
<dbReference type="Proteomes" id="UP000094707">
    <property type="component" value="Chromosome I"/>
</dbReference>
<dbReference type="AlphaFoldDB" id="A0A1D3L4R8"/>
<dbReference type="InterPro" id="IPR013785">
    <property type="entry name" value="Aldolase_TIM"/>
</dbReference>
<dbReference type="NCBIfam" id="TIGR03278">
    <property type="entry name" value="methan_mark_10"/>
    <property type="match status" value="1"/>
</dbReference>
<dbReference type="PATRIC" id="fig|129848.4.peg.2038"/>
<protein>
    <recommendedName>
        <fullName evidence="5">Radical SAM core domain-containing protein</fullName>
    </recommendedName>
</protein>
<dbReference type="GeneID" id="30412826"/>
<dbReference type="GO" id="GO:0046872">
    <property type="term" value="F:metal ion binding"/>
    <property type="evidence" value="ECO:0007669"/>
    <property type="project" value="UniProtKB-KW"/>
</dbReference>
<dbReference type="SUPFAM" id="SSF102114">
    <property type="entry name" value="Radical SAM enzymes"/>
    <property type="match status" value="1"/>
</dbReference>